<evidence type="ECO:0000313" key="1">
    <source>
        <dbReference type="EMBL" id="KAH3739870.1"/>
    </source>
</evidence>
<reference evidence="1" key="1">
    <citation type="journal article" date="2019" name="bioRxiv">
        <title>The Genome of the Zebra Mussel, Dreissena polymorpha: A Resource for Invasive Species Research.</title>
        <authorList>
            <person name="McCartney M.A."/>
            <person name="Auch B."/>
            <person name="Kono T."/>
            <person name="Mallez S."/>
            <person name="Zhang Y."/>
            <person name="Obille A."/>
            <person name="Becker A."/>
            <person name="Abrahante J.E."/>
            <person name="Garbe J."/>
            <person name="Badalamenti J.P."/>
            <person name="Herman A."/>
            <person name="Mangelson H."/>
            <person name="Liachko I."/>
            <person name="Sullivan S."/>
            <person name="Sone E.D."/>
            <person name="Koren S."/>
            <person name="Silverstein K.A.T."/>
            <person name="Beckman K.B."/>
            <person name="Gohl D.M."/>
        </authorList>
    </citation>
    <scope>NUCLEOTIDE SEQUENCE</scope>
    <source>
        <strain evidence="1">Duluth1</strain>
        <tissue evidence="1">Whole animal</tissue>
    </source>
</reference>
<reference evidence="1" key="2">
    <citation type="submission" date="2020-11" db="EMBL/GenBank/DDBJ databases">
        <authorList>
            <person name="McCartney M.A."/>
            <person name="Auch B."/>
            <person name="Kono T."/>
            <person name="Mallez S."/>
            <person name="Becker A."/>
            <person name="Gohl D.M."/>
            <person name="Silverstein K.A.T."/>
            <person name="Koren S."/>
            <person name="Bechman K.B."/>
            <person name="Herman A."/>
            <person name="Abrahante J.E."/>
            <person name="Garbe J."/>
        </authorList>
    </citation>
    <scope>NUCLEOTIDE SEQUENCE</scope>
    <source>
        <strain evidence="1">Duluth1</strain>
        <tissue evidence="1">Whole animal</tissue>
    </source>
</reference>
<keyword evidence="2" id="KW-1185">Reference proteome</keyword>
<organism evidence="1 2">
    <name type="scientific">Dreissena polymorpha</name>
    <name type="common">Zebra mussel</name>
    <name type="synonym">Mytilus polymorpha</name>
    <dbReference type="NCBI Taxonomy" id="45954"/>
    <lineage>
        <taxon>Eukaryota</taxon>
        <taxon>Metazoa</taxon>
        <taxon>Spiralia</taxon>
        <taxon>Lophotrochozoa</taxon>
        <taxon>Mollusca</taxon>
        <taxon>Bivalvia</taxon>
        <taxon>Autobranchia</taxon>
        <taxon>Heteroconchia</taxon>
        <taxon>Euheterodonta</taxon>
        <taxon>Imparidentia</taxon>
        <taxon>Neoheterodontei</taxon>
        <taxon>Myida</taxon>
        <taxon>Dreissenoidea</taxon>
        <taxon>Dreissenidae</taxon>
        <taxon>Dreissena</taxon>
    </lineage>
</organism>
<sequence length="140" mass="16240">MTFFIFFVGTKSFLNNICGQSDTSTERQILLRQLSVKSGKKASWINCVRHLLAKYELGEADEYLEKPLNKSQWRSKIHRTIVSYWKQYIDKIASTYTTLKFMNTEYTPGKLHPVLQVGCLSALEVTRLPVRLRLLTGTYK</sequence>
<protein>
    <submittedName>
        <fullName evidence="1">Uncharacterized protein</fullName>
    </submittedName>
</protein>
<gene>
    <name evidence="1" type="ORF">DPMN_046560</name>
</gene>
<name>A0A9D4HYA3_DREPO</name>
<dbReference type="Proteomes" id="UP000828390">
    <property type="component" value="Unassembled WGS sequence"/>
</dbReference>
<dbReference type="AlphaFoldDB" id="A0A9D4HYA3"/>
<comment type="caution">
    <text evidence="1">The sequence shown here is derived from an EMBL/GenBank/DDBJ whole genome shotgun (WGS) entry which is preliminary data.</text>
</comment>
<proteinExistence type="predicted"/>
<accession>A0A9D4HYA3</accession>
<evidence type="ECO:0000313" key="2">
    <source>
        <dbReference type="Proteomes" id="UP000828390"/>
    </source>
</evidence>
<dbReference type="EMBL" id="JAIWYP010000011">
    <property type="protein sequence ID" value="KAH3739870.1"/>
    <property type="molecule type" value="Genomic_DNA"/>
</dbReference>